<keyword evidence="5" id="KW-1185">Reference proteome</keyword>
<sequence length="408" mass="44253">MKKIIFLLLITSTIPLSQAQQLDAARLRKHVEYLASDELEGRGTATMGEIKAANYLAEQFRLAGLQPRGDKGTFFQPFGLTIPFEGVPHQVTARNVAGYLDNGAAKTIVIGAHYDHLGRGYQSGSLSPNSKNVIHNGADDNASGAAALIELAKYLHENGVKERHNFLFIGFSGEELGLLGSKYFVENPTVSLDDVALMVNMDMIGRLGDEKGLTIGGWGTSPWWGRIIPGVASQQGIKYGVDSSGVGPSDHTSFYMKGVPVLFLFTGAHSDYHKPSDDADKLNYEGEVKVLKLLLGVLSEVQKETGEPNFTTAGNPHAQSTQSSFKVTLGVMPDYSYNGKGLRIDGVTEGRPAHKAGLKAADVLIRMGKYPVNDIQDYMKALNEFEKGQTTDVEVLRGAEKKVMNVTF</sequence>
<dbReference type="PANTHER" id="PTHR12147:SF26">
    <property type="entry name" value="PEPTIDASE M28 DOMAIN-CONTAINING PROTEIN"/>
    <property type="match status" value="1"/>
</dbReference>
<evidence type="ECO:0000313" key="4">
    <source>
        <dbReference type="EMBL" id="MBB5283743.1"/>
    </source>
</evidence>
<dbReference type="EMBL" id="JACHGF010000002">
    <property type="protein sequence ID" value="MBB5283743.1"/>
    <property type="molecule type" value="Genomic_DNA"/>
</dbReference>
<dbReference type="InterPro" id="IPR007484">
    <property type="entry name" value="Peptidase_M28"/>
</dbReference>
<dbReference type="Proteomes" id="UP000557307">
    <property type="component" value="Unassembled WGS sequence"/>
</dbReference>
<dbReference type="RefSeq" id="WP_184173400.1">
    <property type="nucleotide sequence ID" value="NZ_JACHGF010000002.1"/>
</dbReference>
<dbReference type="GO" id="GO:0008235">
    <property type="term" value="F:metalloexopeptidase activity"/>
    <property type="evidence" value="ECO:0007669"/>
    <property type="project" value="InterPro"/>
</dbReference>
<accession>A0A840TR80</accession>
<protein>
    <recommendedName>
        <fullName evidence="6">M20/M25/M40 family metallo-hydrolase</fullName>
    </recommendedName>
</protein>
<dbReference type="AlphaFoldDB" id="A0A840TR80"/>
<dbReference type="SUPFAM" id="SSF53187">
    <property type="entry name" value="Zn-dependent exopeptidases"/>
    <property type="match status" value="1"/>
</dbReference>
<feature type="domain" description="Peptidase M28" evidence="2">
    <location>
        <begin position="95"/>
        <end position="294"/>
    </location>
</feature>
<dbReference type="GO" id="GO:0006508">
    <property type="term" value="P:proteolysis"/>
    <property type="evidence" value="ECO:0007669"/>
    <property type="project" value="InterPro"/>
</dbReference>
<dbReference type="CDD" id="cd05663">
    <property type="entry name" value="M28_like_PA_PDZ_associated"/>
    <property type="match status" value="1"/>
</dbReference>
<reference evidence="4 5" key="1">
    <citation type="submission" date="2020-08" db="EMBL/GenBank/DDBJ databases">
        <title>Genomic Encyclopedia of Type Strains, Phase IV (KMG-IV): sequencing the most valuable type-strain genomes for metagenomic binning, comparative biology and taxonomic classification.</title>
        <authorList>
            <person name="Goeker M."/>
        </authorList>
    </citation>
    <scope>NUCLEOTIDE SEQUENCE [LARGE SCALE GENOMIC DNA]</scope>
    <source>
        <strain evidence="4 5">DSM 105074</strain>
    </source>
</reference>
<feature type="signal peptide" evidence="1">
    <location>
        <begin position="1"/>
        <end position="19"/>
    </location>
</feature>
<proteinExistence type="predicted"/>
<dbReference type="InterPro" id="IPR045175">
    <property type="entry name" value="M28_fam"/>
</dbReference>
<keyword evidence="1" id="KW-0732">Signal</keyword>
<dbReference type="Pfam" id="PF04389">
    <property type="entry name" value="Peptidase_M28"/>
    <property type="match status" value="1"/>
</dbReference>
<dbReference type="SUPFAM" id="SSF50156">
    <property type="entry name" value="PDZ domain-like"/>
    <property type="match status" value="1"/>
</dbReference>
<evidence type="ECO:0000256" key="1">
    <source>
        <dbReference type="SAM" id="SignalP"/>
    </source>
</evidence>
<name>A0A840TR80_9BACT</name>
<dbReference type="PANTHER" id="PTHR12147">
    <property type="entry name" value="METALLOPEPTIDASE M28 FAMILY MEMBER"/>
    <property type="match status" value="1"/>
</dbReference>
<dbReference type="InterPro" id="IPR001478">
    <property type="entry name" value="PDZ"/>
</dbReference>
<dbReference type="InterPro" id="IPR036034">
    <property type="entry name" value="PDZ_sf"/>
</dbReference>
<dbReference type="Gene3D" id="3.40.630.10">
    <property type="entry name" value="Zn peptidases"/>
    <property type="match status" value="1"/>
</dbReference>
<comment type="caution">
    <text evidence="4">The sequence shown here is derived from an EMBL/GenBank/DDBJ whole genome shotgun (WGS) entry which is preliminary data.</text>
</comment>
<organism evidence="4 5">
    <name type="scientific">Rhabdobacter roseus</name>
    <dbReference type="NCBI Taxonomy" id="1655419"/>
    <lineage>
        <taxon>Bacteria</taxon>
        <taxon>Pseudomonadati</taxon>
        <taxon>Bacteroidota</taxon>
        <taxon>Cytophagia</taxon>
        <taxon>Cytophagales</taxon>
        <taxon>Cytophagaceae</taxon>
        <taxon>Rhabdobacter</taxon>
    </lineage>
</organism>
<feature type="domain" description="PDZ" evidence="3">
    <location>
        <begin position="338"/>
        <end position="406"/>
    </location>
</feature>
<evidence type="ECO:0000259" key="3">
    <source>
        <dbReference type="Pfam" id="PF13180"/>
    </source>
</evidence>
<feature type="chain" id="PRO_5032327194" description="M20/M25/M40 family metallo-hydrolase" evidence="1">
    <location>
        <begin position="20"/>
        <end position="408"/>
    </location>
</feature>
<dbReference type="Pfam" id="PF13180">
    <property type="entry name" value="PDZ_2"/>
    <property type="match status" value="1"/>
</dbReference>
<dbReference type="Gene3D" id="2.30.42.10">
    <property type="match status" value="1"/>
</dbReference>
<evidence type="ECO:0000313" key="5">
    <source>
        <dbReference type="Proteomes" id="UP000557307"/>
    </source>
</evidence>
<gene>
    <name evidence="4" type="ORF">HNQ92_001869</name>
</gene>
<evidence type="ECO:0008006" key="6">
    <source>
        <dbReference type="Google" id="ProtNLM"/>
    </source>
</evidence>
<evidence type="ECO:0000259" key="2">
    <source>
        <dbReference type="Pfam" id="PF04389"/>
    </source>
</evidence>